<reference evidence="1 2" key="1">
    <citation type="submission" date="2014-04" db="EMBL/GenBank/DDBJ databases">
        <authorList>
            <consortium name="DOE Joint Genome Institute"/>
            <person name="Kuo A."/>
            <person name="Kohler A."/>
            <person name="Jargeat P."/>
            <person name="Nagy L.G."/>
            <person name="Floudas D."/>
            <person name="Copeland A."/>
            <person name="Barry K.W."/>
            <person name="Cichocki N."/>
            <person name="Veneault-Fourrey C."/>
            <person name="LaButti K."/>
            <person name="Lindquist E.A."/>
            <person name="Lipzen A."/>
            <person name="Lundell T."/>
            <person name="Morin E."/>
            <person name="Murat C."/>
            <person name="Sun H."/>
            <person name="Tunlid A."/>
            <person name="Henrissat B."/>
            <person name="Grigoriev I.V."/>
            <person name="Hibbett D.S."/>
            <person name="Martin F."/>
            <person name="Nordberg H.P."/>
            <person name="Cantor M.N."/>
            <person name="Hua S.X."/>
        </authorList>
    </citation>
    <scope>NUCLEOTIDE SEQUENCE [LARGE SCALE GENOMIC DNA]</scope>
    <source>
        <strain evidence="1 2">Ve08.2h10</strain>
    </source>
</reference>
<dbReference type="HOGENOM" id="CLU_2503960_0_0_1"/>
<keyword evidence="2" id="KW-1185">Reference proteome</keyword>
<reference evidence="2" key="2">
    <citation type="submission" date="2015-01" db="EMBL/GenBank/DDBJ databases">
        <title>Evolutionary Origins and Diversification of the Mycorrhizal Mutualists.</title>
        <authorList>
            <consortium name="DOE Joint Genome Institute"/>
            <consortium name="Mycorrhizal Genomics Consortium"/>
            <person name="Kohler A."/>
            <person name="Kuo A."/>
            <person name="Nagy L.G."/>
            <person name="Floudas D."/>
            <person name="Copeland A."/>
            <person name="Barry K.W."/>
            <person name="Cichocki N."/>
            <person name="Veneault-Fourrey C."/>
            <person name="LaButti K."/>
            <person name="Lindquist E.A."/>
            <person name="Lipzen A."/>
            <person name="Lundell T."/>
            <person name="Morin E."/>
            <person name="Murat C."/>
            <person name="Riley R."/>
            <person name="Ohm R."/>
            <person name="Sun H."/>
            <person name="Tunlid A."/>
            <person name="Henrissat B."/>
            <person name="Grigoriev I.V."/>
            <person name="Hibbett D.S."/>
            <person name="Martin F."/>
        </authorList>
    </citation>
    <scope>NUCLEOTIDE SEQUENCE [LARGE SCALE GENOMIC DNA]</scope>
    <source>
        <strain evidence="2">Ve08.2h10</strain>
    </source>
</reference>
<sequence>KIPYPVQDCTDVLGTLYLVGENPAVGSTSFNAQQYPAYPPLKESNPASWGRVTIDFWNRDRITGVFKTNGDNYVAGGSGTWAPINA</sequence>
<gene>
    <name evidence="1" type="ORF">PAXRUDRAFT_21227</name>
</gene>
<dbReference type="EMBL" id="KN830104">
    <property type="protein sequence ID" value="KIK73102.1"/>
    <property type="molecule type" value="Genomic_DNA"/>
</dbReference>
<evidence type="ECO:0000313" key="2">
    <source>
        <dbReference type="Proteomes" id="UP000054538"/>
    </source>
</evidence>
<organism evidence="1 2">
    <name type="scientific">Paxillus rubicundulus Ve08.2h10</name>
    <dbReference type="NCBI Taxonomy" id="930991"/>
    <lineage>
        <taxon>Eukaryota</taxon>
        <taxon>Fungi</taxon>
        <taxon>Dikarya</taxon>
        <taxon>Basidiomycota</taxon>
        <taxon>Agaricomycotina</taxon>
        <taxon>Agaricomycetes</taxon>
        <taxon>Agaricomycetidae</taxon>
        <taxon>Boletales</taxon>
        <taxon>Paxilineae</taxon>
        <taxon>Paxillaceae</taxon>
        <taxon>Paxillus</taxon>
    </lineage>
</organism>
<dbReference type="InParanoid" id="A0A0D0BNE3"/>
<proteinExistence type="predicted"/>
<protein>
    <submittedName>
        <fullName evidence="1">Uncharacterized protein</fullName>
    </submittedName>
</protein>
<evidence type="ECO:0000313" key="1">
    <source>
        <dbReference type="EMBL" id="KIK73102.1"/>
    </source>
</evidence>
<dbReference type="Proteomes" id="UP000054538">
    <property type="component" value="Unassembled WGS sequence"/>
</dbReference>
<accession>A0A0D0BNE3</accession>
<dbReference type="AlphaFoldDB" id="A0A0D0BNE3"/>
<name>A0A0D0BNE3_9AGAM</name>
<dbReference type="OrthoDB" id="2906736at2759"/>
<feature type="non-terminal residue" evidence="1">
    <location>
        <position position="86"/>
    </location>
</feature>